<gene>
    <name evidence="1" type="ORF">I3517_06545</name>
</gene>
<dbReference type="EMBL" id="JAECSB010000028">
    <property type="protein sequence ID" value="MBH5142270.1"/>
    <property type="molecule type" value="Genomic_DNA"/>
</dbReference>
<sequence>MGLLADTDALFEVSHAAPAVIGDATVTIGALTRSIPSRDSKFTVTVIEVSVDVASVSETIADWQRPLAGCPTE</sequence>
<evidence type="ECO:0000313" key="1">
    <source>
        <dbReference type="EMBL" id="MBH5142270.1"/>
    </source>
</evidence>
<proteinExistence type="predicted"/>
<dbReference type="AlphaFoldDB" id="A0A401N2S4"/>
<organism evidence="1 2">
    <name type="scientific">Rhodococcus erythropolis</name>
    <name type="common">Arthrobacter picolinophilus</name>
    <dbReference type="NCBI Taxonomy" id="1833"/>
    <lineage>
        <taxon>Bacteria</taxon>
        <taxon>Bacillati</taxon>
        <taxon>Actinomycetota</taxon>
        <taxon>Actinomycetes</taxon>
        <taxon>Mycobacteriales</taxon>
        <taxon>Nocardiaceae</taxon>
        <taxon>Rhodococcus</taxon>
        <taxon>Rhodococcus erythropolis group</taxon>
    </lineage>
</organism>
<dbReference type="GeneID" id="57489730"/>
<dbReference type="RefSeq" id="WP_125461331.1">
    <property type="nucleotide sequence ID" value="NZ_AP018733.1"/>
</dbReference>
<accession>A0A401N2S4</accession>
<name>A0A401N2S4_RHOER</name>
<evidence type="ECO:0000313" key="2">
    <source>
        <dbReference type="Proteomes" id="UP000627573"/>
    </source>
</evidence>
<keyword evidence="2" id="KW-1185">Reference proteome</keyword>
<protein>
    <submittedName>
        <fullName evidence="1">Uncharacterized protein</fullName>
    </submittedName>
</protein>
<comment type="caution">
    <text evidence="1">The sequence shown here is derived from an EMBL/GenBank/DDBJ whole genome shotgun (WGS) entry which is preliminary data.</text>
</comment>
<dbReference type="Proteomes" id="UP000627573">
    <property type="component" value="Unassembled WGS sequence"/>
</dbReference>
<reference evidence="1 2" key="1">
    <citation type="submission" date="2020-12" db="EMBL/GenBank/DDBJ databases">
        <title>Draft genome sequence of furan degrading bacterial strain FUR100.</title>
        <authorList>
            <person name="Woiski C."/>
        </authorList>
    </citation>
    <scope>NUCLEOTIDE SEQUENCE [LARGE SCALE GENOMIC DNA]</scope>
    <source>
        <strain evidence="1 2">FUR100</strain>
    </source>
</reference>